<gene>
    <name evidence="6" type="ORF">TI39_contig308g00004</name>
</gene>
<evidence type="ECO:0000313" key="7">
    <source>
        <dbReference type="Proteomes" id="UP000033647"/>
    </source>
</evidence>
<dbReference type="STRING" id="1047168.A0A0F4GUH4"/>
<name>A0A0F4GUH4_9PEZI</name>
<dbReference type="Gene3D" id="3.90.1590.10">
    <property type="entry name" value="glutathione-dependent formaldehyde- activating enzyme (gfa)"/>
    <property type="match status" value="1"/>
</dbReference>
<dbReference type="PANTHER" id="PTHR33337:SF39">
    <property type="entry name" value="DUF636 DOMAIN PROTEIN (AFU_ORTHOLOGUE AFUA_6G11530)"/>
    <property type="match status" value="1"/>
</dbReference>
<dbReference type="GO" id="GO:0016846">
    <property type="term" value="F:carbon-sulfur lyase activity"/>
    <property type="evidence" value="ECO:0007669"/>
    <property type="project" value="InterPro"/>
</dbReference>
<dbReference type="InterPro" id="IPR011057">
    <property type="entry name" value="Mss4-like_sf"/>
</dbReference>
<organism evidence="6 7">
    <name type="scientific">Zymoseptoria brevis</name>
    <dbReference type="NCBI Taxonomy" id="1047168"/>
    <lineage>
        <taxon>Eukaryota</taxon>
        <taxon>Fungi</taxon>
        <taxon>Dikarya</taxon>
        <taxon>Ascomycota</taxon>
        <taxon>Pezizomycotina</taxon>
        <taxon>Dothideomycetes</taxon>
        <taxon>Dothideomycetidae</taxon>
        <taxon>Mycosphaerellales</taxon>
        <taxon>Mycosphaerellaceae</taxon>
        <taxon>Zymoseptoria</taxon>
    </lineage>
</organism>
<proteinExistence type="inferred from homology"/>
<comment type="caution">
    <text evidence="6">The sequence shown here is derived from an EMBL/GenBank/DDBJ whole genome shotgun (WGS) entry which is preliminary data.</text>
</comment>
<feature type="domain" description="CENP-V/GFA" evidence="5">
    <location>
        <begin position="12"/>
        <end position="130"/>
    </location>
</feature>
<evidence type="ECO:0000256" key="1">
    <source>
        <dbReference type="ARBA" id="ARBA00005495"/>
    </source>
</evidence>
<evidence type="ECO:0000256" key="4">
    <source>
        <dbReference type="ARBA" id="ARBA00023239"/>
    </source>
</evidence>
<dbReference type="PANTHER" id="PTHR33337">
    <property type="entry name" value="GFA DOMAIN-CONTAINING PROTEIN"/>
    <property type="match status" value="1"/>
</dbReference>
<dbReference type="OrthoDB" id="406544at2759"/>
<dbReference type="AlphaFoldDB" id="A0A0F4GUH4"/>
<dbReference type="EMBL" id="LAFY01000300">
    <property type="protein sequence ID" value="KJY00889.1"/>
    <property type="molecule type" value="Genomic_DNA"/>
</dbReference>
<evidence type="ECO:0000259" key="5">
    <source>
        <dbReference type="PROSITE" id="PS51891"/>
    </source>
</evidence>
<sequence length="142" mass="15723">MASKQPKPVVSRVTSCLCQSVRIEITGEDKGAVLCHCNNCKQTGGSAFMHNHRFMKTNLNVVKGKDLLREYADDNTKSGNTVSRRFCSKCGSPLYLTNSAFKGFAAVMASSMEGDKQRPFMELFGEDKYPWIGEVTSKKAKL</sequence>
<protein>
    <submittedName>
        <fullName evidence="6">Glutathione-dependent formaldehyde-activating enzyme family protein</fullName>
    </submittedName>
</protein>
<dbReference type="Pfam" id="PF04828">
    <property type="entry name" value="GFA"/>
    <property type="match status" value="1"/>
</dbReference>
<keyword evidence="4" id="KW-0456">Lyase</keyword>
<dbReference type="Proteomes" id="UP000033647">
    <property type="component" value="Unassembled WGS sequence"/>
</dbReference>
<keyword evidence="7" id="KW-1185">Reference proteome</keyword>
<evidence type="ECO:0000313" key="6">
    <source>
        <dbReference type="EMBL" id="KJY00889.1"/>
    </source>
</evidence>
<dbReference type="SUPFAM" id="SSF51316">
    <property type="entry name" value="Mss4-like"/>
    <property type="match status" value="1"/>
</dbReference>
<dbReference type="PROSITE" id="PS51891">
    <property type="entry name" value="CENP_V_GFA"/>
    <property type="match status" value="1"/>
</dbReference>
<comment type="similarity">
    <text evidence="1">Belongs to the Gfa family.</text>
</comment>
<accession>A0A0F4GUH4</accession>
<evidence type="ECO:0000256" key="2">
    <source>
        <dbReference type="ARBA" id="ARBA00022723"/>
    </source>
</evidence>
<evidence type="ECO:0000256" key="3">
    <source>
        <dbReference type="ARBA" id="ARBA00022833"/>
    </source>
</evidence>
<keyword evidence="2" id="KW-0479">Metal-binding</keyword>
<dbReference type="GO" id="GO:0046872">
    <property type="term" value="F:metal ion binding"/>
    <property type="evidence" value="ECO:0007669"/>
    <property type="project" value="UniProtKB-KW"/>
</dbReference>
<reference evidence="6 7" key="1">
    <citation type="submission" date="2015-03" db="EMBL/GenBank/DDBJ databases">
        <title>RNA-seq based gene annotation and comparative genomics of four Zymoseptoria species reveal species-specific pathogenicity related genes and transposable element activity.</title>
        <authorList>
            <person name="Grandaubert J."/>
            <person name="Bhattacharyya A."/>
            <person name="Stukenbrock E.H."/>
        </authorList>
    </citation>
    <scope>NUCLEOTIDE SEQUENCE [LARGE SCALE GENOMIC DNA]</scope>
    <source>
        <strain evidence="6 7">Zb18110</strain>
    </source>
</reference>
<keyword evidence="3" id="KW-0862">Zinc</keyword>
<dbReference type="InterPro" id="IPR006913">
    <property type="entry name" value="CENP-V/GFA"/>
</dbReference>